<dbReference type="GeneID" id="130718483"/>
<dbReference type="SUPFAM" id="SSF47459">
    <property type="entry name" value="HLH, helix-loop-helix DNA-binding domain"/>
    <property type="match status" value="1"/>
</dbReference>
<dbReference type="GO" id="GO:0000981">
    <property type="term" value="F:DNA-binding transcription factor activity, RNA polymerase II-specific"/>
    <property type="evidence" value="ECO:0007669"/>
    <property type="project" value="TreeGrafter"/>
</dbReference>
<proteinExistence type="predicted"/>
<name>C0JP15_LOTJA</name>
<dbReference type="InterPro" id="IPR036638">
    <property type="entry name" value="HLH_DNA-bd_sf"/>
</dbReference>
<evidence type="ECO:0000256" key="6">
    <source>
        <dbReference type="SAM" id="MobiDB-lite"/>
    </source>
</evidence>
<evidence type="ECO:0000256" key="4">
    <source>
        <dbReference type="ARBA" id="ARBA00023163"/>
    </source>
</evidence>
<evidence type="ECO:0000256" key="1">
    <source>
        <dbReference type="ARBA" id="ARBA00004123"/>
    </source>
</evidence>
<dbReference type="Pfam" id="PF00010">
    <property type="entry name" value="HLH"/>
    <property type="match status" value="1"/>
</dbReference>
<dbReference type="GO" id="GO:0046983">
    <property type="term" value="F:protein dimerization activity"/>
    <property type="evidence" value="ECO:0007669"/>
    <property type="project" value="InterPro"/>
</dbReference>
<dbReference type="OrthoDB" id="651283at2759"/>
<reference evidence="8" key="1">
    <citation type="submission" date="2008-10" db="EMBL/GenBank/DDBJ databases">
        <title>Conservation of Lotus and Arabidopsis basic helix-loop-helix proteins reveals new players in root hair development.</title>
        <authorList>
            <person name="Karas B."/>
            <person name="Amyot L."/>
            <person name="Johansen C."/>
            <person name="Sato S."/>
            <person name="Tabata S."/>
            <person name="Kawaguchi M."/>
            <person name="Szczyglowski K."/>
        </authorList>
    </citation>
    <scope>NUCLEOTIDE SEQUENCE</scope>
</reference>
<dbReference type="GO" id="GO:0005634">
    <property type="term" value="C:nucleus"/>
    <property type="evidence" value="ECO:0007669"/>
    <property type="project" value="UniProtKB-SubCell"/>
</dbReference>
<evidence type="ECO:0000256" key="3">
    <source>
        <dbReference type="ARBA" id="ARBA00023125"/>
    </source>
</evidence>
<keyword evidence="4" id="KW-0804">Transcription</keyword>
<dbReference type="SMART" id="SM00353">
    <property type="entry name" value="HLH"/>
    <property type="match status" value="1"/>
</dbReference>
<organism evidence="8">
    <name type="scientific">Lotus japonicus</name>
    <name type="common">Lotus corniculatus var. japonicus</name>
    <dbReference type="NCBI Taxonomy" id="34305"/>
    <lineage>
        <taxon>Eukaryota</taxon>
        <taxon>Viridiplantae</taxon>
        <taxon>Streptophyta</taxon>
        <taxon>Embryophyta</taxon>
        <taxon>Tracheophyta</taxon>
        <taxon>Spermatophyta</taxon>
        <taxon>Magnoliopsida</taxon>
        <taxon>eudicotyledons</taxon>
        <taxon>Gunneridae</taxon>
        <taxon>Pentapetalae</taxon>
        <taxon>rosids</taxon>
        <taxon>fabids</taxon>
        <taxon>Fabales</taxon>
        <taxon>Fabaceae</taxon>
        <taxon>Papilionoideae</taxon>
        <taxon>50 kb inversion clade</taxon>
        <taxon>NPAAA clade</taxon>
        <taxon>Hologalegina</taxon>
        <taxon>robinioid clade</taxon>
        <taxon>Loteae</taxon>
        <taxon>Lotus</taxon>
    </lineage>
</organism>
<dbReference type="InterPro" id="IPR045843">
    <property type="entry name" value="IND-like"/>
</dbReference>
<dbReference type="KEGG" id="lja:130718483"/>
<evidence type="ECO:0000313" key="8">
    <source>
        <dbReference type="EMBL" id="ACN21634.1"/>
    </source>
</evidence>
<dbReference type="AlphaFoldDB" id="C0JP15"/>
<evidence type="ECO:0000256" key="2">
    <source>
        <dbReference type="ARBA" id="ARBA00023015"/>
    </source>
</evidence>
<dbReference type="RefSeq" id="XP_057425065.1">
    <property type="nucleotide sequence ID" value="XM_057569082.1"/>
</dbReference>
<accession>C0JP15</accession>
<feature type="domain" description="BHLH" evidence="7">
    <location>
        <begin position="252"/>
        <end position="301"/>
    </location>
</feature>
<feature type="region of interest" description="Disordered" evidence="6">
    <location>
        <begin position="147"/>
        <end position="258"/>
    </location>
</feature>
<dbReference type="PROSITE" id="PS50888">
    <property type="entry name" value="BHLH"/>
    <property type="match status" value="1"/>
</dbReference>
<dbReference type="GO" id="GO:0000978">
    <property type="term" value="F:RNA polymerase II cis-regulatory region sequence-specific DNA binding"/>
    <property type="evidence" value="ECO:0007669"/>
    <property type="project" value="TreeGrafter"/>
</dbReference>
<keyword evidence="5" id="KW-0539">Nucleus</keyword>
<evidence type="ECO:0000259" key="7">
    <source>
        <dbReference type="PROSITE" id="PS50888"/>
    </source>
</evidence>
<dbReference type="Gene3D" id="4.10.280.10">
    <property type="entry name" value="Helix-loop-helix DNA-binding domain"/>
    <property type="match status" value="1"/>
</dbReference>
<dbReference type="CDD" id="cd11454">
    <property type="entry name" value="bHLH_AtIND_like"/>
    <property type="match status" value="1"/>
</dbReference>
<protein>
    <submittedName>
        <fullName evidence="8">Putative basic helix-loop-helix protein BHLH10</fullName>
    </submittedName>
</protein>
<comment type="subcellular location">
    <subcellularLocation>
        <location evidence="1">Nucleus</location>
    </subcellularLocation>
</comment>
<dbReference type="EMBL" id="FJ379750">
    <property type="protein sequence ID" value="ACN21634.1"/>
    <property type="molecule type" value="Genomic_DNA"/>
</dbReference>
<feature type="compositionally biased region" description="Basic residues" evidence="6">
    <location>
        <begin position="182"/>
        <end position="191"/>
    </location>
</feature>
<sequence>MEQTSEEWSSLSGFYTAEEADFMSQLLSNCSVPDHQYENYNLEIPPASWSGHESTIMSVTGINCSSYVHANANNSETNFFGFSQGSSSNITNCSNMFPTTSGGNCCFDDPVANIGFMSIGDAKFNTFSVQGNENSDEEVIGDKAHKQCEEPVSEPPEEDITSNLEKSGKRSRSAMEVQKNKTNVKSRKKAKSAFTSNTEEDRNLGLHGQSLSSCCSEDDDSNELNGGGSSSLDQKDSTTIKLKGKSRSERGSATDPQSIYARRRREKINERLKILQNLVPNGTKVDISTMLEEAVQYVKFLQLQIKLLSSDDLWMYAPIAFNGMNIGLDLNLFPTKQP</sequence>
<dbReference type="GO" id="GO:0048766">
    <property type="term" value="P:root hair initiation"/>
    <property type="evidence" value="ECO:0007669"/>
    <property type="project" value="UniProtKB-ARBA"/>
</dbReference>
<dbReference type="PANTHER" id="PTHR16223:SF359">
    <property type="entry name" value="BHLH DOMAIN-CONTAINING PROTEIN"/>
    <property type="match status" value="1"/>
</dbReference>
<dbReference type="FunFam" id="4.10.280.10:FF:000022">
    <property type="entry name" value="Basic helix-loop-helix transcription factor"/>
    <property type="match status" value="1"/>
</dbReference>
<keyword evidence="2" id="KW-0805">Transcription regulation</keyword>
<dbReference type="PANTHER" id="PTHR16223">
    <property type="entry name" value="TRANSCRIPTION FACTOR BHLH83-RELATED"/>
    <property type="match status" value="1"/>
</dbReference>
<feature type="compositionally biased region" description="Acidic residues" evidence="6">
    <location>
        <begin position="151"/>
        <end position="160"/>
    </location>
</feature>
<dbReference type="InterPro" id="IPR011598">
    <property type="entry name" value="bHLH_dom"/>
</dbReference>
<keyword evidence="3" id="KW-0238">DNA-binding</keyword>
<evidence type="ECO:0000256" key="5">
    <source>
        <dbReference type="ARBA" id="ARBA00023242"/>
    </source>
</evidence>